<protein>
    <recommendedName>
        <fullName evidence="2">DUF6438 domain-containing protein</fullName>
    </recommendedName>
</protein>
<dbReference type="STRING" id="584787.GCA_001247655_00588"/>
<feature type="signal peptide" evidence="1">
    <location>
        <begin position="1"/>
        <end position="17"/>
    </location>
</feature>
<gene>
    <name evidence="3" type="ORF">EDC28_107219</name>
</gene>
<keyword evidence="4" id="KW-1185">Reference proteome</keyword>
<dbReference type="InterPro" id="IPR045497">
    <property type="entry name" value="DUF6438"/>
</dbReference>
<dbReference type="Pfam" id="PF20033">
    <property type="entry name" value="DUF6438"/>
    <property type="match status" value="1"/>
</dbReference>
<evidence type="ECO:0000313" key="4">
    <source>
        <dbReference type="Proteomes" id="UP000268033"/>
    </source>
</evidence>
<evidence type="ECO:0000256" key="1">
    <source>
        <dbReference type="SAM" id="SignalP"/>
    </source>
</evidence>
<evidence type="ECO:0000259" key="2">
    <source>
        <dbReference type="Pfam" id="PF20033"/>
    </source>
</evidence>
<name>A0A3N1PIF8_9GAMM</name>
<dbReference type="Proteomes" id="UP000268033">
    <property type="component" value="Unassembled WGS sequence"/>
</dbReference>
<dbReference type="RefSeq" id="WP_123422042.1">
    <property type="nucleotide sequence ID" value="NZ_RJUL01000007.1"/>
</dbReference>
<accession>A0A3N1PIF8</accession>
<feature type="chain" id="PRO_5017969508" description="DUF6438 domain-containing protein" evidence="1">
    <location>
        <begin position="18"/>
        <end position="171"/>
    </location>
</feature>
<dbReference type="EMBL" id="RJUL01000007">
    <property type="protein sequence ID" value="ROQ24336.1"/>
    <property type="molecule type" value="Genomic_DNA"/>
</dbReference>
<proteinExistence type="predicted"/>
<reference evidence="3 4" key="1">
    <citation type="submission" date="2018-11" db="EMBL/GenBank/DDBJ databases">
        <title>Genomic Encyclopedia of Type Strains, Phase IV (KMG-IV): sequencing the most valuable type-strain genomes for metagenomic binning, comparative biology and taxonomic classification.</title>
        <authorList>
            <person name="Goeker M."/>
        </authorList>
    </citation>
    <scope>NUCLEOTIDE SEQUENCE [LARGE SCALE GENOMIC DNA]</scope>
    <source>
        <strain evidence="3 4">DSM 21945</strain>
    </source>
</reference>
<dbReference type="AlphaFoldDB" id="A0A3N1PIF8"/>
<evidence type="ECO:0000313" key="3">
    <source>
        <dbReference type="EMBL" id="ROQ24336.1"/>
    </source>
</evidence>
<feature type="domain" description="DUF6438" evidence="2">
    <location>
        <begin position="52"/>
        <end position="163"/>
    </location>
</feature>
<keyword evidence="1" id="KW-0732">Signal</keyword>
<comment type="caution">
    <text evidence="3">The sequence shown here is derived from an EMBL/GenBank/DDBJ whole genome shotgun (WGS) entry which is preliminary data.</text>
</comment>
<organism evidence="3 4">
    <name type="scientific">Gallaecimonas pentaromativorans</name>
    <dbReference type="NCBI Taxonomy" id="584787"/>
    <lineage>
        <taxon>Bacteria</taxon>
        <taxon>Pseudomonadati</taxon>
        <taxon>Pseudomonadota</taxon>
        <taxon>Gammaproteobacteria</taxon>
        <taxon>Enterobacterales</taxon>
        <taxon>Gallaecimonadaceae</taxon>
        <taxon>Gallaecimonas</taxon>
    </lineage>
</organism>
<sequence>MRKLLIFTLFLCSNLCAQDLVSLYEESGVTAPTFFDKSHYKSNEYSTFGITEIGIQKTSCFGHCPAFMLKIKTDGTVYYEGYGFVDKLGQHNGKLKRSQLENILAYINEIDFMDLQDVYSVDITDQPSVYTMVKTQSQQKIIKNYANTGPMTLWALEQLMTQLLNEVRWLD</sequence>